<keyword evidence="7" id="KW-0812">Transmembrane</keyword>
<evidence type="ECO:0000256" key="5">
    <source>
        <dbReference type="ARBA" id="ARBA00022777"/>
    </source>
</evidence>
<feature type="transmembrane region" description="Helical" evidence="7">
    <location>
        <begin position="87"/>
        <end position="106"/>
    </location>
</feature>
<feature type="transmembrane region" description="Helical" evidence="7">
    <location>
        <begin position="112"/>
        <end position="129"/>
    </location>
</feature>
<accession>A0AAU8FHL3</accession>
<evidence type="ECO:0000259" key="8">
    <source>
        <dbReference type="PROSITE" id="PS50109"/>
    </source>
</evidence>
<dbReference type="InterPro" id="IPR036890">
    <property type="entry name" value="HATPase_C_sf"/>
</dbReference>
<feature type="domain" description="Histidine kinase" evidence="8">
    <location>
        <begin position="224"/>
        <end position="436"/>
    </location>
</feature>
<comment type="catalytic activity">
    <reaction evidence="1">
        <text>ATP + protein L-histidine = ADP + protein N-phospho-L-histidine.</text>
        <dbReference type="EC" id="2.7.13.3"/>
    </reaction>
</comment>
<dbReference type="SMART" id="SM00387">
    <property type="entry name" value="HATPase_c"/>
    <property type="match status" value="1"/>
</dbReference>
<evidence type="ECO:0000256" key="4">
    <source>
        <dbReference type="ARBA" id="ARBA00022679"/>
    </source>
</evidence>
<dbReference type="PANTHER" id="PTHR43711">
    <property type="entry name" value="TWO-COMPONENT HISTIDINE KINASE"/>
    <property type="match status" value="1"/>
</dbReference>
<feature type="transmembrane region" description="Helical" evidence="7">
    <location>
        <begin position="136"/>
        <end position="155"/>
    </location>
</feature>
<dbReference type="Gene3D" id="3.30.565.10">
    <property type="entry name" value="Histidine kinase-like ATPase, C-terminal domain"/>
    <property type="match status" value="1"/>
</dbReference>
<dbReference type="RefSeq" id="WP_353718366.1">
    <property type="nucleotide sequence ID" value="NZ_CP159289.1"/>
</dbReference>
<dbReference type="InterPro" id="IPR050736">
    <property type="entry name" value="Sensor_HK_Regulatory"/>
</dbReference>
<feature type="transmembrane region" description="Helical" evidence="7">
    <location>
        <begin position="36"/>
        <end position="57"/>
    </location>
</feature>
<evidence type="ECO:0000256" key="2">
    <source>
        <dbReference type="ARBA" id="ARBA00012438"/>
    </source>
</evidence>
<keyword evidence="7" id="KW-0472">Membrane</keyword>
<evidence type="ECO:0000256" key="1">
    <source>
        <dbReference type="ARBA" id="ARBA00000085"/>
    </source>
</evidence>
<organism evidence="9">
    <name type="scientific">Dyadobacter sp. 676</name>
    <dbReference type="NCBI Taxonomy" id="3088362"/>
    <lineage>
        <taxon>Bacteria</taxon>
        <taxon>Pseudomonadati</taxon>
        <taxon>Bacteroidota</taxon>
        <taxon>Cytophagia</taxon>
        <taxon>Cytophagales</taxon>
        <taxon>Spirosomataceae</taxon>
        <taxon>Dyadobacter</taxon>
    </lineage>
</organism>
<evidence type="ECO:0000256" key="7">
    <source>
        <dbReference type="SAM" id="Phobius"/>
    </source>
</evidence>
<evidence type="ECO:0000256" key="6">
    <source>
        <dbReference type="ARBA" id="ARBA00023012"/>
    </source>
</evidence>
<name>A0AAU8FHL3_9BACT</name>
<dbReference type="CDD" id="cd00082">
    <property type="entry name" value="HisKA"/>
    <property type="match status" value="1"/>
</dbReference>
<dbReference type="PRINTS" id="PR00344">
    <property type="entry name" value="BCTRLSENSOR"/>
</dbReference>
<keyword evidence="3" id="KW-0597">Phosphoprotein</keyword>
<dbReference type="Pfam" id="PF02518">
    <property type="entry name" value="HATPase_c"/>
    <property type="match status" value="1"/>
</dbReference>
<dbReference type="GO" id="GO:0000155">
    <property type="term" value="F:phosphorelay sensor kinase activity"/>
    <property type="evidence" value="ECO:0007669"/>
    <property type="project" value="InterPro"/>
</dbReference>
<keyword evidence="5 9" id="KW-0418">Kinase</keyword>
<sequence length="440" mass="49663">MNKYLPGPNNRILTRLGSLTLRLYGDPSEFSLQSRIFHFMGAITVCVMVYVLFFSIAVGMTTYALITGILLPLQLGLYYLSRVKKRTTIAVYIYSLLFHGFFVVSYRLSAGISGSTLLSFCLVFYLSLITTPRKEYLVLTILNIGLVGSLLWLEYHDPAFVIVHYADRREQFIDVASTYTINILLFLGGLGYVISNYTREKEKAEQRAALLDELHEEKSRLISVISHDYHTPLVSLGKYLDIIGNYELNADERKMLQSEMRQSIVNTQNLLMNLLDMTKFDSRLISHDHRFNVLDSVRDTLRVYGDIAKLNGLAFTIDLPENLTLTGNPQVFTIIIRNLINNAVKFTKGGGEVSVVYRRDQSDHLFCIRDSGQGISKGRRKDILETWKNPVRVLSRSGGLGLSLVKRYTDLLGGEITFASNPGTGTTFFLRFPASVQAVS</sequence>
<keyword evidence="4" id="KW-0808">Transferase</keyword>
<dbReference type="InterPro" id="IPR036097">
    <property type="entry name" value="HisK_dim/P_sf"/>
</dbReference>
<dbReference type="SUPFAM" id="SSF47384">
    <property type="entry name" value="Homodimeric domain of signal transducing histidine kinase"/>
    <property type="match status" value="1"/>
</dbReference>
<protein>
    <recommendedName>
        <fullName evidence="2">histidine kinase</fullName>
        <ecNumber evidence="2">2.7.13.3</ecNumber>
    </recommendedName>
</protein>
<dbReference type="EMBL" id="CP159289">
    <property type="protein sequence ID" value="XCH23040.1"/>
    <property type="molecule type" value="Genomic_DNA"/>
</dbReference>
<dbReference type="PROSITE" id="PS50109">
    <property type="entry name" value="HIS_KIN"/>
    <property type="match status" value="1"/>
</dbReference>
<feature type="transmembrane region" description="Helical" evidence="7">
    <location>
        <begin position="63"/>
        <end position="80"/>
    </location>
</feature>
<evidence type="ECO:0000256" key="3">
    <source>
        <dbReference type="ARBA" id="ARBA00022553"/>
    </source>
</evidence>
<dbReference type="InterPro" id="IPR003661">
    <property type="entry name" value="HisK_dim/P_dom"/>
</dbReference>
<dbReference type="InterPro" id="IPR005467">
    <property type="entry name" value="His_kinase_dom"/>
</dbReference>
<keyword evidence="6" id="KW-0902">Two-component regulatory system</keyword>
<gene>
    <name evidence="9" type="ORF">ABV298_22280</name>
</gene>
<dbReference type="Gene3D" id="1.10.287.130">
    <property type="match status" value="1"/>
</dbReference>
<evidence type="ECO:0000313" key="9">
    <source>
        <dbReference type="EMBL" id="XCH23040.1"/>
    </source>
</evidence>
<dbReference type="AlphaFoldDB" id="A0AAU8FHL3"/>
<feature type="transmembrane region" description="Helical" evidence="7">
    <location>
        <begin position="175"/>
        <end position="194"/>
    </location>
</feature>
<dbReference type="EC" id="2.7.13.3" evidence="2"/>
<keyword evidence="7" id="KW-1133">Transmembrane helix</keyword>
<proteinExistence type="predicted"/>
<dbReference type="InterPro" id="IPR003594">
    <property type="entry name" value="HATPase_dom"/>
</dbReference>
<dbReference type="PANTHER" id="PTHR43711:SF26">
    <property type="entry name" value="SENSOR HISTIDINE KINASE RCSC"/>
    <property type="match status" value="1"/>
</dbReference>
<dbReference type="InterPro" id="IPR004358">
    <property type="entry name" value="Sig_transdc_His_kin-like_C"/>
</dbReference>
<reference evidence="9" key="1">
    <citation type="submission" date="2024-06" db="EMBL/GenBank/DDBJ databases">
        <title>Sequencing and assembly of the genome of Dyadobacter sp. strain 676, a symbiont of Cyamopsis tetragonoloba.</title>
        <authorList>
            <person name="Guro P."/>
            <person name="Sazanova A."/>
            <person name="Kuznetsova I."/>
            <person name="Belimov A."/>
            <person name="Safronova V."/>
        </authorList>
    </citation>
    <scope>NUCLEOTIDE SEQUENCE</scope>
    <source>
        <strain evidence="9">676</strain>
    </source>
</reference>
<dbReference type="SUPFAM" id="SSF55874">
    <property type="entry name" value="ATPase domain of HSP90 chaperone/DNA topoisomerase II/histidine kinase"/>
    <property type="match status" value="1"/>
</dbReference>